<dbReference type="PROSITE" id="PS52012">
    <property type="entry name" value="CFEM"/>
    <property type="match status" value="1"/>
</dbReference>
<evidence type="ECO:0000313" key="13">
    <source>
        <dbReference type="Proteomes" id="UP001174934"/>
    </source>
</evidence>
<dbReference type="GO" id="GO:0098552">
    <property type="term" value="C:side of membrane"/>
    <property type="evidence" value="ECO:0007669"/>
    <property type="project" value="UniProtKB-KW"/>
</dbReference>
<dbReference type="GO" id="GO:0005576">
    <property type="term" value="C:extracellular region"/>
    <property type="evidence" value="ECO:0007669"/>
    <property type="project" value="UniProtKB-SubCell"/>
</dbReference>
<comment type="similarity">
    <text evidence="3">Belongs to the RBT5 family.</text>
</comment>
<accession>A0AA39U2X7</accession>
<evidence type="ECO:0000256" key="6">
    <source>
        <dbReference type="ARBA" id="ARBA00022729"/>
    </source>
</evidence>
<feature type="signal peptide" evidence="10">
    <location>
        <begin position="1"/>
        <end position="20"/>
    </location>
</feature>
<evidence type="ECO:0000256" key="8">
    <source>
        <dbReference type="ARBA" id="ARBA00023288"/>
    </source>
</evidence>
<comment type="caution">
    <text evidence="9">Lacks conserved residue(s) required for the propagation of feature annotation.</text>
</comment>
<comment type="subcellular location">
    <subcellularLocation>
        <location evidence="1">Membrane</location>
        <topology evidence="1">Lipid-anchor</topology>
        <topology evidence="1">GPI-anchor</topology>
    </subcellularLocation>
    <subcellularLocation>
        <location evidence="2">Secreted</location>
    </subcellularLocation>
</comment>
<dbReference type="EMBL" id="JAULSR010000011">
    <property type="protein sequence ID" value="KAK0609989.1"/>
    <property type="molecule type" value="Genomic_DNA"/>
</dbReference>
<feature type="disulfide bond" evidence="9">
    <location>
        <begin position="59"/>
        <end position="66"/>
    </location>
</feature>
<comment type="caution">
    <text evidence="12">The sequence shown here is derived from an EMBL/GenBank/DDBJ whole genome shotgun (WGS) entry which is preliminary data.</text>
</comment>
<evidence type="ECO:0000256" key="7">
    <source>
        <dbReference type="ARBA" id="ARBA00023157"/>
    </source>
</evidence>
<keyword evidence="5" id="KW-0336">GPI-anchor</keyword>
<dbReference type="Pfam" id="PF05730">
    <property type="entry name" value="CFEM"/>
    <property type="match status" value="1"/>
</dbReference>
<keyword evidence="7 9" id="KW-1015">Disulfide bond</keyword>
<keyword evidence="8" id="KW-0449">Lipoprotein</keyword>
<evidence type="ECO:0000256" key="2">
    <source>
        <dbReference type="ARBA" id="ARBA00004613"/>
    </source>
</evidence>
<name>A0AA39U2X7_9PEZI</name>
<gene>
    <name evidence="12" type="ORF">B0T17DRAFT_621273</name>
</gene>
<organism evidence="12 13">
    <name type="scientific">Bombardia bombarda</name>
    <dbReference type="NCBI Taxonomy" id="252184"/>
    <lineage>
        <taxon>Eukaryota</taxon>
        <taxon>Fungi</taxon>
        <taxon>Dikarya</taxon>
        <taxon>Ascomycota</taxon>
        <taxon>Pezizomycotina</taxon>
        <taxon>Sordariomycetes</taxon>
        <taxon>Sordariomycetidae</taxon>
        <taxon>Sordariales</taxon>
        <taxon>Lasiosphaeriaceae</taxon>
        <taxon>Bombardia</taxon>
    </lineage>
</organism>
<evidence type="ECO:0000256" key="3">
    <source>
        <dbReference type="ARBA" id="ARBA00010031"/>
    </source>
</evidence>
<keyword evidence="5" id="KW-0472">Membrane</keyword>
<dbReference type="InterPro" id="IPR008427">
    <property type="entry name" value="Extracellular_membr_CFEM_dom"/>
</dbReference>
<reference evidence="12" key="1">
    <citation type="submission" date="2023-06" db="EMBL/GenBank/DDBJ databases">
        <title>Genome-scale phylogeny and comparative genomics of the fungal order Sordariales.</title>
        <authorList>
            <consortium name="Lawrence Berkeley National Laboratory"/>
            <person name="Hensen N."/>
            <person name="Bonometti L."/>
            <person name="Westerberg I."/>
            <person name="Brannstrom I.O."/>
            <person name="Guillou S."/>
            <person name="Cros-Aarteil S."/>
            <person name="Calhoun S."/>
            <person name="Haridas S."/>
            <person name="Kuo A."/>
            <person name="Mondo S."/>
            <person name="Pangilinan J."/>
            <person name="Riley R."/>
            <person name="LaButti K."/>
            <person name="Andreopoulos B."/>
            <person name="Lipzen A."/>
            <person name="Chen C."/>
            <person name="Yanf M."/>
            <person name="Daum C."/>
            <person name="Ng V."/>
            <person name="Clum A."/>
            <person name="Steindorff A."/>
            <person name="Ohm R."/>
            <person name="Martin F."/>
            <person name="Silar P."/>
            <person name="Natvig D."/>
            <person name="Lalanne C."/>
            <person name="Gautier V."/>
            <person name="Ament-velasquez S.L."/>
            <person name="Kruys A."/>
            <person name="Hutchinson M.I."/>
            <person name="Powell A.J."/>
            <person name="Barry K."/>
            <person name="Miller A.N."/>
            <person name="Grigoriev I.V."/>
            <person name="Debuchy R."/>
            <person name="Gladieux P."/>
            <person name="Thoren M.H."/>
            <person name="Johannesson H."/>
        </authorList>
    </citation>
    <scope>NUCLEOTIDE SEQUENCE</scope>
    <source>
        <strain evidence="12">SMH3391-2</strain>
    </source>
</reference>
<dbReference type="AlphaFoldDB" id="A0AA39U2X7"/>
<evidence type="ECO:0000256" key="4">
    <source>
        <dbReference type="ARBA" id="ARBA00022525"/>
    </source>
</evidence>
<evidence type="ECO:0000256" key="5">
    <source>
        <dbReference type="ARBA" id="ARBA00022622"/>
    </source>
</evidence>
<evidence type="ECO:0000256" key="10">
    <source>
        <dbReference type="SAM" id="SignalP"/>
    </source>
</evidence>
<sequence length="118" mass="11827">MKSTIYLLLTGLSSIAFTTAQSDPSPTPSLETTLVCPATASMPACALPCINSAASQVSCATDNIYCQCVASTTVESLIAGCLLESCAFTDIPVAQSVGSIICEDCGGPVPVAAFPTGA</sequence>
<evidence type="ECO:0000259" key="11">
    <source>
        <dbReference type="PROSITE" id="PS52012"/>
    </source>
</evidence>
<evidence type="ECO:0000256" key="9">
    <source>
        <dbReference type="PROSITE-ProRule" id="PRU01356"/>
    </source>
</evidence>
<keyword evidence="4" id="KW-0964">Secreted</keyword>
<feature type="chain" id="PRO_5041382002" description="CFEM domain-containing protein" evidence="10">
    <location>
        <begin position="21"/>
        <end position="118"/>
    </location>
</feature>
<evidence type="ECO:0000313" key="12">
    <source>
        <dbReference type="EMBL" id="KAK0609989.1"/>
    </source>
</evidence>
<dbReference type="Proteomes" id="UP001174934">
    <property type="component" value="Unassembled WGS sequence"/>
</dbReference>
<proteinExistence type="inferred from homology"/>
<keyword evidence="5" id="KW-0325">Glycoprotein</keyword>
<protein>
    <recommendedName>
        <fullName evidence="11">CFEM domain-containing protein</fullName>
    </recommendedName>
</protein>
<evidence type="ECO:0000256" key="1">
    <source>
        <dbReference type="ARBA" id="ARBA00004589"/>
    </source>
</evidence>
<keyword evidence="6 10" id="KW-0732">Signal</keyword>
<keyword evidence="13" id="KW-1185">Reference proteome</keyword>
<feature type="domain" description="CFEM" evidence="11">
    <location>
        <begin position="17"/>
        <end position="118"/>
    </location>
</feature>